<proteinExistence type="predicted"/>
<feature type="transmembrane region" description="Helical" evidence="1">
    <location>
        <begin position="98"/>
        <end position="115"/>
    </location>
</feature>
<dbReference type="AlphaFoldDB" id="A0A1X0RK81"/>
<sequence>MRSLYNKNNRLESFSNHPDHCCNPGTAALTITVAERIRSYLDLAHIKKILIEPSFSLYLRLSQFSGINEFSQILVCPCIFFTAVTFESKDNAVRSTSLYHWNGSFSPLVILILIIHDEAKIKLDGG</sequence>
<gene>
    <name evidence="2" type="ORF">BCV71DRAFT_240128</name>
</gene>
<keyword evidence="1" id="KW-0472">Membrane</keyword>
<dbReference type="Proteomes" id="UP000242381">
    <property type="component" value="Unassembled WGS sequence"/>
</dbReference>
<keyword evidence="1" id="KW-1133">Transmembrane helix</keyword>
<dbReference type="EMBL" id="KV921667">
    <property type="protein sequence ID" value="ORE12442.1"/>
    <property type="molecule type" value="Genomic_DNA"/>
</dbReference>
<accession>A0A1X0RK81</accession>
<evidence type="ECO:0000313" key="3">
    <source>
        <dbReference type="Proteomes" id="UP000242381"/>
    </source>
</evidence>
<evidence type="ECO:0000256" key="1">
    <source>
        <dbReference type="SAM" id="Phobius"/>
    </source>
</evidence>
<keyword evidence="1" id="KW-0812">Transmembrane</keyword>
<name>A0A1X0RK81_RHIZD</name>
<reference evidence="2 3" key="1">
    <citation type="journal article" date="2016" name="Proc. Natl. Acad. Sci. U.S.A.">
        <title>Lipid metabolic changes in an early divergent fungus govern the establishment of a mutualistic symbiosis with endobacteria.</title>
        <authorList>
            <person name="Lastovetsky O.A."/>
            <person name="Gaspar M.L."/>
            <person name="Mondo S.J."/>
            <person name="LaButti K.M."/>
            <person name="Sandor L."/>
            <person name="Grigoriev I.V."/>
            <person name="Henry S.A."/>
            <person name="Pawlowska T.E."/>
        </authorList>
    </citation>
    <scope>NUCLEOTIDE SEQUENCE [LARGE SCALE GENOMIC DNA]</scope>
    <source>
        <strain evidence="2 3">ATCC 11559</strain>
    </source>
</reference>
<organism evidence="2 3">
    <name type="scientific">Rhizopus microsporus</name>
    <dbReference type="NCBI Taxonomy" id="58291"/>
    <lineage>
        <taxon>Eukaryota</taxon>
        <taxon>Fungi</taxon>
        <taxon>Fungi incertae sedis</taxon>
        <taxon>Mucoromycota</taxon>
        <taxon>Mucoromycotina</taxon>
        <taxon>Mucoromycetes</taxon>
        <taxon>Mucorales</taxon>
        <taxon>Mucorineae</taxon>
        <taxon>Rhizopodaceae</taxon>
        <taxon>Rhizopus</taxon>
    </lineage>
</organism>
<evidence type="ECO:0000313" key="2">
    <source>
        <dbReference type="EMBL" id="ORE12442.1"/>
    </source>
</evidence>
<protein>
    <submittedName>
        <fullName evidence="2">Uncharacterized protein</fullName>
    </submittedName>
</protein>